<name>A0ABT0C9J3_THEVL</name>
<evidence type="ECO:0000313" key="5">
    <source>
        <dbReference type="Proteomes" id="UP000830835"/>
    </source>
</evidence>
<comment type="subcellular location">
    <subcellularLocation>
        <location evidence="2">Gas vesicle</location>
    </subcellularLocation>
</comment>
<protein>
    <submittedName>
        <fullName evidence="4">GvpL/GvpF family gas vesicle protein</fullName>
    </submittedName>
</protein>
<evidence type="ECO:0000256" key="2">
    <source>
        <dbReference type="ARBA" id="ARBA00035108"/>
    </source>
</evidence>
<comment type="similarity">
    <text evidence="3">Belongs to the gas vesicle GvpF/GvpL family.</text>
</comment>
<keyword evidence="5" id="KW-1185">Reference proteome</keyword>
<dbReference type="Pfam" id="PF06386">
    <property type="entry name" value="GvpL_GvpF"/>
    <property type="match status" value="1"/>
</dbReference>
<reference evidence="4" key="1">
    <citation type="submission" date="2021-02" db="EMBL/GenBank/DDBJ databases">
        <title>The CRISPR/cas machinery reduction and long-range gene transfer in the hot spring cyanobacterium Synechococcus.</title>
        <authorList>
            <person name="Dvorak P."/>
            <person name="Jahodarova E."/>
            <person name="Hasler P."/>
            <person name="Poulickova A."/>
        </authorList>
    </citation>
    <scope>NUCLEOTIDE SEQUENCE</scope>
    <source>
        <strain evidence="4">Rupite</strain>
    </source>
</reference>
<evidence type="ECO:0000313" key="4">
    <source>
        <dbReference type="EMBL" id="MCJ2542458.1"/>
    </source>
</evidence>
<evidence type="ECO:0000256" key="3">
    <source>
        <dbReference type="ARBA" id="ARBA00035643"/>
    </source>
</evidence>
<dbReference type="RefSeq" id="WP_244349734.1">
    <property type="nucleotide sequence ID" value="NZ_JAFIRA010000010.1"/>
</dbReference>
<dbReference type="Proteomes" id="UP000830835">
    <property type="component" value="Unassembled WGS sequence"/>
</dbReference>
<keyword evidence="1" id="KW-0304">Gas vesicle</keyword>
<proteinExistence type="inferred from homology"/>
<accession>A0ABT0C9J3</accession>
<dbReference type="PANTHER" id="PTHR36852:SF1">
    <property type="entry name" value="PROTEIN GVPL 2"/>
    <property type="match status" value="1"/>
</dbReference>
<dbReference type="EMBL" id="JAFIRA010000010">
    <property type="protein sequence ID" value="MCJ2542458.1"/>
    <property type="molecule type" value="Genomic_DNA"/>
</dbReference>
<organism evidence="4 5">
    <name type="scientific">Thermostichus vulcanus str. 'Rupite'</name>
    <dbReference type="NCBI Taxonomy" id="2813851"/>
    <lineage>
        <taxon>Bacteria</taxon>
        <taxon>Bacillati</taxon>
        <taxon>Cyanobacteriota</taxon>
        <taxon>Cyanophyceae</taxon>
        <taxon>Thermostichales</taxon>
        <taxon>Thermostichaceae</taxon>
        <taxon>Thermostichus</taxon>
    </lineage>
</organism>
<sequence>MTVLTQPDRIPPKDASPLYTYAFLPQPDPELLQFIQQTEGIQQPVQVVSPVGSRIAAAVEPMRDPESLQASDEVLVRSALRHDQVICRLFTQIPLLPLRFGTCFLSAEKLGSHLLARQVEYEQTLAAIGGRAEYCLKGRVQPQPQPDPQPCLSGTAYLLARKQAYLQQQQAQARQEQELSALQQLWPSTWPIQRVDPQPEEALRLYFLLTPTEKQQADSISQTWLAQHPDWQLDWSTPLPPYHFVGAFPAPDQLRDPLR</sequence>
<evidence type="ECO:0000256" key="1">
    <source>
        <dbReference type="ARBA" id="ARBA00022987"/>
    </source>
</evidence>
<comment type="caution">
    <text evidence="4">The sequence shown here is derived from an EMBL/GenBank/DDBJ whole genome shotgun (WGS) entry which is preliminary data.</text>
</comment>
<dbReference type="PANTHER" id="PTHR36852">
    <property type="entry name" value="PROTEIN GVPL 2"/>
    <property type="match status" value="1"/>
</dbReference>
<gene>
    <name evidence="4" type="ORF">JX360_05980</name>
</gene>
<dbReference type="InterPro" id="IPR009430">
    <property type="entry name" value="GvpL/GvpF"/>
</dbReference>